<sequence>MKFIDLILQNSQIKEAKLFGPAKKAAERPETGITIQTPSAFHVIKDCATITIKYLPHFVFGHYANPFEVLKGKYIKNDIIEFVNEANSDIVLFQLLVLILDKINKNPLFKQPVPASTNTLINTAIADLYGDYESYLPVNQAMIQTDAVSLLCSAFNVKE</sequence>
<gene>
    <name evidence="1" type="ORF">UFOVP760_128</name>
</gene>
<accession>A0A6J7X6U8</accession>
<reference evidence="1" key="1">
    <citation type="submission" date="2020-05" db="EMBL/GenBank/DDBJ databases">
        <authorList>
            <person name="Chiriac C."/>
            <person name="Salcher M."/>
            <person name="Ghai R."/>
            <person name="Kavagutti S V."/>
        </authorList>
    </citation>
    <scope>NUCLEOTIDE SEQUENCE</scope>
</reference>
<evidence type="ECO:0000313" key="1">
    <source>
        <dbReference type="EMBL" id="CAB5226351.1"/>
    </source>
</evidence>
<proteinExistence type="predicted"/>
<name>A0A6J7X6U8_9CAUD</name>
<protein>
    <submittedName>
        <fullName evidence="1">Uncharacterized protein</fullName>
    </submittedName>
</protein>
<dbReference type="EMBL" id="LR798360">
    <property type="protein sequence ID" value="CAB5226351.1"/>
    <property type="molecule type" value="Genomic_DNA"/>
</dbReference>
<organism evidence="1">
    <name type="scientific">uncultured Caudovirales phage</name>
    <dbReference type="NCBI Taxonomy" id="2100421"/>
    <lineage>
        <taxon>Viruses</taxon>
        <taxon>Duplodnaviria</taxon>
        <taxon>Heunggongvirae</taxon>
        <taxon>Uroviricota</taxon>
        <taxon>Caudoviricetes</taxon>
        <taxon>Peduoviridae</taxon>
        <taxon>Maltschvirus</taxon>
        <taxon>Maltschvirus maltsch</taxon>
    </lineage>
</organism>